<keyword evidence="2" id="KW-1185">Reference proteome</keyword>
<name>A0A5A7PG65_STRAF</name>
<accession>A0A5A7PG65</accession>
<sequence>MGSWNVCRSCVELIAIFIHHNYLTKATNISTSGADKSPPNHSMSSGLNCGHPWIHGSKDGNLSFNYAGVIDKITSAWIIKFRKWHKGCKAPIIFSGIELMLCFCN</sequence>
<reference evidence="2" key="1">
    <citation type="journal article" date="2019" name="Curr. Biol.">
        <title>Genome Sequence of Striga asiatica Provides Insight into the Evolution of Plant Parasitism.</title>
        <authorList>
            <person name="Yoshida S."/>
            <person name="Kim S."/>
            <person name="Wafula E.K."/>
            <person name="Tanskanen J."/>
            <person name="Kim Y.M."/>
            <person name="Honaas L."/>
            <person name="Yang Z."/>
            <person name="Spallek T."/>
            <person name="Conn C.E."/>
            <person name="Ichihashi Y."/>
            <person name="Cheong K."/>
            <person name="Cui S."/>
            <person name="Der J.P."/>
            <person name="Gundlach H."/>
            <person name="Jiao Y."/>
            <person name="Hori C."/>
            <person name="Ishida J.K."/>
            <person name="Kasahara H."/>
            <person name="Kiba T."/>
            <person name="Kim M.S."/>
            <person name="Koo N."/>
            <person name="Laohavisit A."/>
            <person name="Lee Y.H."/>
            <person name="Lumba S."/>
            <person name="McCourt P."/>
            <person name="Mortimer J.C."/>
            <person name="Mutuku J.M."/>
            <person name="Nomura T."/>
            <person name="Sasaki-Sekimoto Y."/>
            <person name="Seto Y."/>
            <person name="Wang Y."/>
            <person name="Wakatake T."/>
            <person name="Sakakibara H."/>
            <person name="Demura T."/>
            <person name="Yamaguchi S."/>
            <person name="Yoneyama K."/>
            <person name="Manabe R.I."/>
            <person name="Nelson D.C."/>
            <person name="Schulman A.H."/>
            <person name="Timko M.P."/>
            <person name="dePamphilis C.W."/>
            <person name="Choi D."/>
            <person name="Shirasu K."/>
        </authorList>
    </citation>
    <scope>NUCLEOTIDE SEQUENCE [LARGE SCALE GENOMIC DNA]</scope>
    <source>
        <strain evidence="2">cv. UVA1</strain>
    </source>
</reference>
<evidence type="ECO:0000313" key="1">
    <source>
        <dbReference type="EMBL" id="GER31694.1"/>
    </source>
</evidence>
<gene>
    <name evidence="1" type="ORF">STAS_07724</name>
</gene>
<organism evidence="1 2">
    <name type="scientific">Striga asiatica</name>
    <name type="common">Asiatic witchweed</name>
    <name type="synonym">Buchnera asiatica</name>
    <dbReference type="NCBI Taxonomy" id="4170"/>
    <lineage>
        <taxon>Eukaryota</taxon>
        <taxon>Viridiplantae</taxon>
        <taxon>Streptophyta</taxon>
        <taxon>Embryophyta</taxon>
        <taxon>Tracheophyta</taxon>
        <taxon>Spermatophyta</taxon>
        <taxon>Magnoliopsida</taxon>
        <taxon>eudicotyledons</taxon>
        <taxon>Gunneridae</taxon>
        <taxon>Pentapetalae</taxon>
        <taxon>asterids</taxon>
        <taxon>lamiids</taxon>
        <taxon>Lamiales</taxon>
        <taxon>Orobanchaceae</taxon>
        <taxon>Buchnereae</taxon>
        <taxon>Striga</taxon>
    </lineage>
</organism>
<proteinExistence type="predicted"/>
<dbReference type="EMBL" id="BKCP01004516">
    <property type="protein sequence ID" value="GER31694.1"/>
    <property type="molecule type" value="Genomic_DNA"/>
</dbReference>
<dbReference type="GO" id="GO:0005840">
    <property type="term" value="C:ribosome"/>
    <property type="evidence" value="ECO:0007669"/>
    <property type="project" value="UniProtKB-KW"/>
</dbReference>
<evidence type="ECO:0000313" key="2">
    <source>
        <dbReference type="Proteomes" id="UP000325081"/>
    </source>
</evidence>
<comment type="caution">
    <text evidence="1">The sequence shown here is derived from an EMBL/GenBank/DDBJ whole genome shotgun (WGS) entry which is preliminary data.</text>
</comment>
<keyword evidence="1" id="KW-0689">Ribosomal protein</keyword>
<dbReference type="AlphaFoldDB" id="A0A5A7PG65"/>
<dbReference type="Proteomes" id="UP000325081">
    <property type="component" value="Unassembled WGS sequence"/>
</dbReference>
<protein>
    <submittedName>
        <fullName evidence="1">50S ribosomal protein L16</fullName>
    </submittedName>
</protein>
<keyword evidence="1" id="KW-0687">Ribonucleoprotein</keyword>